<feature type="region of interest" description="Disordered" evidence="1">
    <location>
        <begin position="17"/>
        <end position="53"/>
    </location>
</feature>
<organism evidence="2 3">
    <name type="scientific">Paramuricea clavata</name>
    <name type="common">Red gorgonian</name>
    <name type="synonym">Violescent sea-whip</name>
    <dbReference type="NCBI Taxonomy" id="317549"/>
    <lineage>
        <taxon>Eukaryota</taxon>
        <taxon>Metazoa</taxon>
        <taxon>Cnidaria</taxon>
        <taxon>Anthozoa</taxon>
        <taxon>Octocorallia</taxon>
        <taxon>Malacalcyonacea</taxon>
        <taxon>Plexauridae</taxon>
        <taxon>Paramuricea</taxon>
    </lineage>
</organism>
<evidence type="ECO:0000313" key="3">
    <source>
        <dbReference type="Proteomes" id="UP001152795"/>
    </source>
</evidence>
<feature type="non-terminal residue" evidence="2">
    <location>
        <position position="53"/>
    </location>
</feature>
<gene>
    <name evidence="2" type="ORF">PACLA_8A047485</name>
</gene>
<reference evidence="2" key="1">
    <citation type="submission" date="2020-04" db="EMBL/GenBank/DDBJ databases">
        <authorList>
            <person name="Alioto T."/>
            <person name="Alioto T."/>
            <person name="Gomez Garrido J."/>
        </authorList>
    </citation>
    <scope>NUCLEOTIDE SEQUENCE</scope>
    <source>
        <strain evidence="2">A484AB</strain>
    </source>
</reference>
<sequence length="53" mass="5731">RRTTFKTTQSFWGAFSYVDNQPSRGPAESDTCRDLSNNNTTLTSTGCDPGSGP</sequence>
<keyword evidence="3" id="KW-1185">Reference proteome</keyword>
<evidence type="ECO:0000256" key="1">
    <source>
        <dbReference type="SAM" id="MobiDB-lite"/>
    </source>
</evidence>
<evidence type="ECO:0000313" key="2">
    <source>
        <dbReference type="EMBL" id="CAB3988259.1"/>
    </source>
</evidence>
<dbReference type="AlphaFoldDB" id="A0A7D9HM35"/>
<feature type="non-terminal residue" evidence="2">
    <location>
        <position position="1"/>
    </location>
</feature>
<protein>
    <submittedName>
        <fullName evidence="2">Uncharacterized protein</fullName>
    </submittedName>
</protein>
<accession>A0A7D9HM35</accession>
<dbReference type="EMBL" id="CACRXK020001299">
    <property type="protein sequence ID" value="CAB3988259.1"/>
    <property type="molecule type" value="Genomic_DNA"/>
</dbReference>
<feature type="compositionally biased region" description="Low complexity" evidence="1">
    <location>
        <begin position="35"/>
        <end position="45"/>
    </location>
</feature>
<proteinExistence type="predicted"/>
<name>A0A7D9HM35_PARCT</name>
<dbReference type="Proteomes" id="UP001152795">
    <property type="component" value="Unassembled WGS sequence"/>
</dbReference>
<comment type="caution">
    <text evidence="2">The sequence shown here is derived from an EMBL/GenBank/DDBJ whole genome shotgun (WGS) entry which is preliminary data.</text>
</comment>